<gene>
    <name evidence="1" type="ORF">CSSPJE1EN1_LOCUS24298</name>
</gene>
<proteinExistence type="predicted"/>
<evidence type="ECO:0000313" key="1">
    <source>
        <dbReference type="EMBL" id="CAK9278820.1"/>
    </source>
</evidence>
<dbReference type="EMBL" id="OZ020104">
    <property type="protein sequence ID" value="CAK9278820.1"/>
    <property type="molecule type" value="Genomic_DNA"/>
</dbReference>
<accession>A0ABP0XJZ1</accession>
<protein>
    <submittedName>
        <fullName evidence="1">Uncharacterized protein</fullName>
    </submittedName>
</protein>
<evidence type="ECO:0000313" key="2">
    <source>
        <dbReference type="Proteomes" id="UP001497444"/>
    </source>
</evidence>
<dbReference type="Proteomes" id="UP001497444">
    <property type="component" value="Chromosome 9"/>
</dbReference>
<name>A0ABP0XJZ1_9BRYO</name>
<sequence>MEVSISAMCEHLRVPTCLVSCGFVISRDVQHHLQLSMAEDDLVTFHPTAGVVFYALLSLLEKEERLWNNVVLNPKP</sequence>
<keyword evidence="2" id="KW-1185">Reference proteome</keyword>
<reference evidence="1" key="1">
    <citation type="submission" date="2024-02" db="EMBL/GenBank/DDBJ databases">
        <authorList>
            <consortium name="ELIXIR-Norway"/>
            <consortium name="Elixir Norway"/>
        </authorList>
    </citation>
    <scope>NUCLEOTIDE SEQUENCE</scope>
</reference>
<organism evidence="1 2">
    <name type="scientific">Sphagnum jensenii</name>
    <dbReference type="NCBI Taxonomy" id="128206"/>
    <lineage>
        <taxon>Eukaryota</taxon>
        <taxon>Viridiplantae</taxon>
        <taxon>Streptophyta</taxon>
        <taxon>Embryophyta</taxon>
        <taxon>Bryophyta</taxon>
        <taxon>Sphagnophytina</taxon>
        <taxon>Sphagnopsida</taxon>
        <taxon>Sphagnales</taxon>
        <taxon>Sphagnaceae</taxon>
        <taxon>Sphagnum</taxon>
    </lineage>
</organism>